<comment type="similarity">
    <text evidence="1 4">Belongs to the bacterial flagellin family.</text>
</comment>
<feature type="domain" description="Flagellin N-terminal" evidence="5">
    <location>
        <begin position="5"/>
        <end position="142"/>
    </location>
</feature>
<dbReference type="GO" id="GO:0009288">
    <property type="term" value="C:bacterial-type flagellum"/>
    <property type="evidence" value="ECO:0007669"/>
    <property type="project" value="UniProtKB-SubCell"/>
</dbReference>
<feature type="domain" description="Flagellin C-terminal" evidence="6">
    <location>
        <begin position="900"/>
        <end position="985"/>
    </location>
</feature>
<reference evidence="7 8" key="1">
    <citation type="journal article" date="2017" name="Environ. Microbiol.">
        <title>Genomic and physiological analyses of 'Reinekea forsetii' reveal a versatile opportunistic lifestyle during spring algae blooms.</title>
        <authorList>
            <person name="Avci B."/>
            <person name="Hahnke R.L."/>
            <person name="Chafee M."/>
            <person name="Fischer T."/>
            <person name="Gruber-Vodicka H."/>
            <person name="Tegetmeyer H.E."/>
            <person name="Harder J."/>
            <person name="Fuchs B.M."/>
            <person name="Amann R.I."/>
            <person name="Teeling H."/>
        </authorList>
    </citation>
    <scope>NUCLEOTIDE SEQUENCE [LARGE SCALE GENOMIC DNA]</scope>
    <source>
        <strain evidence="7 8">Hel1_31_D35</strain>
    </source>
</reference>
<dbReference type="Gene3D" id="1.20.1330.10">
    <property type="entry name" value="f41 fragment of flagellin, N-terminal domain"/>
    <property type="match status" value="2"/>
</dbReference>
<dbReference type="GO" id="GO:0005576">
    <property type="term" value="C:extracellular region"/>
    <property type="evidence" value="ECO:0007669"/>
    <property type="project" value="UniProtKB-SubCell"/>
</dbReference>
<keyword evidence="3 4" id="KW-0975">Bacterial flagellum</keyword>
<dbReference type="Gene3D" id="6.10.10.10">
    <property type="entry name" value="Flagellar export chaperone, C-terminal domain"/>
    <property type="match status" value="1"/>
</dbReference>
<keyword evidence="7" id="KW-0969">Cilium</keyword>
<dbReference type="InterPro" id="IPR042187">
    <property type="entry name" value="Flagellin_C_sub2"/>
</dbReference>
<evidence type="ECO:0000259" key="6">
    <source>
        <dbReference type="Pfam" id="PF00700"/>
    </source>
</evidence>
<comment type="function">
    <text evidence="4">Flagellin is the subunit protein which polymerizes to form the filaments of bacterial flagella.</text>
</comment>
<dbReference type="Pfam" id="PF00700">
    <property type="entry name" value="Flagellin_C"/>
    <property type="match status" value="1"/>
</dbReference>
<dbReference type="Gene3D" id="2.170.280.10">
    <property type="entry name" value="f41 fragment of flagellin, middle domain"/>
    <property type="match status" value="1"/>
</dbReference>
<dbReference type="AlphaFoldDB" id="A0A2K8KR96"/>
<proteinExistence type="inferred from homology"/>
<comment type="subcellular location">
    <subcellularLocation>
        <location evidence="4">Secreted</location>
    </subcellularLocation>
    <subcellularLocation>
        <location evidence="4">Bacterial flagellum</location>
    </subcellularLocation>
</comment>
<dbReference type="EMBL" id="CP011797">
    <property type="protein sequence ID" value="ATX77258.1"/>
    <property type="molecule type" value="Genomic_DNA"/>
</dbReference>
<dbReference type="GO" id="GO:0005198">
    <property type="term" value="F:structural molecule activity"/>
    <property type="evidence" value="ECO:0007669"/>
    <property type="project" value="UniProtKB-UniRule"/>
</dbReference>
<evidence type="ECO:0000256" key="2">
    <source>
        <dbReference type="ARBA" id="ARBA00022525"/>
    </source>
</evidence>
<sequence length="986" mass="98688">MPQIINSNIASLTAQRHLNSSQNANSTALERLSSGLRINAAKDDAAGLAISTKFESQIKGLNVAIRNAGDGVSLTQTAEGALGTMTENLQRMRELAVQSSNSTNSDSDRVALQAEVAQLMLEVKRTSEETNFNGRNLLDGSFDGTFQIGSNAGNTVGIEIAELTIDRLGASAQSGVSSIGTDAALANGDLTINGVAISGSKSGDDPASFQDGDRSAIAKAAAINAKSDETGVRAETSNNVSTGSEMVGLAGGVTTFLLNGVSLNATTSLDTAATRASITDTINNVSTQTGVTAINTGSDADGIELTASDGRNITLSFDTGAAGANLTNANFASATGLMGGQVVDATTATLFSNTVEGGFTLIADGDTKEMVVGGGNGTGQGNIENSGLVAGTYARAMASSVSDSEFESTSGTLMGLDGSSINTIGATTTLDIAGAVDMTVVQGTTSFYAQNTAGSPLGVIATALAASGAAVSAWEDVNYTYDHVSGAVGGTIGFTAGGATVIATLEAGDGNAELAQKFNAIADGGSGLEINASFNAVTGLIDMNIRNYSNTEFSMVSDAIGTTYDIATTNIAVAGATNVAQVISGDLAWESTNGVDLTVSLTDIAAGADLLAVGPVMTTTGGTVNGLDAGDLEINGVSIGAAIPSTDNASATTTSTGTSIISSSKERSGIAVAAAINLASDATGVTATAQPTVLHGGDGTNVDATVYAVNDTAGLFLNGVSLGTVTLQDDGTTAVDTDKARLDALTMINGASGQTGVTATDNGTSLSLTAADGRNISLAINNPNTQNPAVSTTLQKGSSIGALMGLDMAVDGIGEGNFTDYAITTGAVALNGTAEAYFYETTYSGVKLASASAITISAGSNGADEVAALGMTVGIYGNGSDGTFLKDVDISTFEGAQAAITALDNALDSISAQRSELGAMQNRFESTSTNLQVNSENLSAANSQIRDADFATETAELSRTQVLQQAGISILAQANQRPQQVLSLLG</sequence>
<dbReference type="PANTHER" id="PTHR42792:SF2">
    <property type="entry name" value="FLAGELLIN"/>
    <property type="match status" value="1"/>
</dbReference>
<evidence type="ECO:0000259" key="5">
    <source>
        <dbReference type="Pfam" id="PF00669"/>
    </source>
</evidence>
<organism evidence="7 8">
    <name type="scientific">Reinekea forsetii</name>
    <dbReference type="NCBI Taxonomy" id="1336806"/>
    <lineage>
        <taxon>Bacteria</taxon>
        <taxon>Pseudomonadati</taxon>
        <taxon>Pseudomonadota</taxon>
        <taxon>Gammaproteobacteria</taxon>
        <taxon>Oceanospirillales</taxon>
        <taxon>Saccharospirillaceae</taxon>
        <taxon>Reinekea</taxon>
    </lineage>
</organism>
<dbReference type="Gene3D" id="3.30.70.2120">
    <property type="match status" value="1"/>
</dbReference>
<dbReference type="Gene3D" id="6.10.280.190">
    <property type="match status" value="1"/>
</dbReference>
<evidence type="ECO:0000313" key="7">
    <source>
        <dbReference type="EMBL" id="ATX77258.1"/>
    </source>
</evidence>
<dbReference type="Proteomes" id="UP000229757">
    <property type="component" value="Chromosome"/>
</dbReference>
<dbReference type="Gene3D" id="2.30.220.10">
    <property type="entry name" value="f41 fragment of flagellin, C-terminal domain"/>
    <property type="match status" value="1"/>
</dbReference>
<keyword evidence="7" id="KW-0282">Flagellum</keyword>
<evidence type="ECO:0000256" key="4">
    <source>
        <dbReference type="RuleBase" id="RU362073"/>
    </source>
</evidence>
<accession>A0A2K8KR96</accession>
<gene>
    <name evidence="7" type="ORF">REIFOR_02124</name>
</gene>
<dbReference type="KEGG" id="rfo:REIFOR_02124"/>
<keyword evidence="7" id="KW-0966">Cell projection</keyword>
<evidence type="ECO:0000256" key="1">
    <source>
        <dbReference type="ARBA" id="ARBA00005709"/>
    </source>
</evidence>
<dbReference type="OrthoDB" id="9796789at2"/>
<evidence type="ECO:0000313" key="8">
    <source>
        <dbReference type="Proteomes" id="UP000229757"/>
    </source>
</evidence>
<dbReference type="InterPro" id="IPR001492">
    <property type="entry name" value="Flagellin"/>
</dbReference>
<protein>
    <recommendedName>
        <fullName evidence="4">Flagellin</fullName>
    </recommendedName>
</protein>
<dbReference type="Pfam" id="PF00669">
    <property type="entry name" value="Flagellin_N"/>
    <property type="match status" value="1"/>
</dbReference>
<dbReference type="SUPFAM" id="SSF64518">
    <property type="entry name" value="Phase 1 flagellin"/>
    <property type="match status" value="1"/>
</dbReference>
<evidence type="ECO:0000256" key="3">
    <source>
        <dbReference type="ARBA" id="ARBA00023143"/>
    </source>
</evidence>
<keyword evidence="8" id="KW-1185">Reference proteome</keyword>
<name>A0A2K8KR96_9GAMM</name>
<keyword evidence="2 4" id="KW-0964">Secreted</keyword>
<dbReference type="PRINTS" id="PR00207">
    <property type="entry name" value="FLAGELLIN"/>
</dbReference>
<dbReference type="InterPro" id="IPR046358">
    <property type="entry name" value="Flagellin_C"/>
</dbReference>
<dbReference type="InterPro" id="IPR001029">
    <property type="entry name" value="Flagellin_N"/>
</dbReference>
<dbReference type="PANTHER" id="PTHR42792">
    <property type="entry name" value="FLAGELLIN"/>
    <property type="match status" value="1"/>
</dbReference>
<dbReference type="RefSeq" id="WP_100257530.1">
    <property type="nucleotide sequence ID" value="NZ_CP011797.1"/>
</dbReference>